<dbReference type="AlphaFoldDB" id="A0A9W9LB83"/>
<accession>A0A9W9LB83</accession>
<gene>
    <name evidence="1" type="ORF">N7515_000209</name>
</gene>
<name>A0A9W9LB83_9EURO</name>
<reference evidence="1" key="1">
    <citation type="submission" date="2022-11" db="EMBL/GenBank/DDBJ databases">
        <authorList>
            <person name="Petersen C."/>
        </authorList>
    </citation>
    <scope>NUCLEOTIDE SEQUENCE</scope>
    <source>
        <strain evidence="1">IBT 22155</strain>
    </source>
</reference>
<dbReference type="EMBL" id="JAPQKL010000001">
    <property type="protein sequence ID" value="KAJ5145645.1"/>
    <property type="molecule type" value="Genomic_DNA"/>
</dbReference>
<proteinExistence type="predicted"/>
<reference evidence="1" key="2">
    <citation type="journal article" date="2023" name="IMA Fungus">
        <title>Comparative genomic study of the Penicillium genus elucidates a diverse pangenome and 15 lateral gene transfer events.</title>
        <authorList>
            <person name="Petersen C."/>
            <person name="Sorensen T."/>
            <person name="Nielsen M.R."/>
            <person name="Sondergaard T.E."/>
            <person name="Sorensen J.L."/>
            <person name="Fitzpatrick D.A."/>
            <person name="Frisvad J.C."/>
            <person name="Nielsen K.L."/>
        </authorList>
    </citation>
    <scope>NUCLEOTIDE SEQUENCE</scope>
    <source>
        <strain evidence="1">IBT 22155</strain>
    </source>
</reference>
<dbReference type="GeneID" id="81400123"/>
<protein>
    <submittedName>
        <fullName evidence="1">Zinc knuckle domain protein</fullName>
    </submittedName>
</protein>
<dbReference type="Proteomes" id="UP001149079">
    <property type="component" value="Unassembled WGS sequence"/>
</dbReference>
<dbReference type="RefSeq" id="XP_056526119.1">
    <property type="nucleotide sequence ID" value="XM_056660953.1"/>
</dbReference>
<organism evidence="1 2">
    <name type="scientific">Penicillium bovifimosum</name>
    <dbReference type="NCBI Taxonomy" id="126998"/>
    <lineage>
        <taxon>Eukaryota</taxon>
        <taxon>Fungi</taxon>
        <taxon>Dikarya</taxon>
        <taxon>Ascomycota</taxon>
        <taxon>Pezizomycotina</taxon>
        <taxon>Eurotiomycetes</taxon>
        <taxon>Eurotiomycetidae</taxon>
        <taxon>Eurotiales</taxon>
        <taxon>Aspergillaceae</taxon>
        <taxon>Penicillium</taxon>
    </lineage>
</organism>
<dbReference type="OrthoDB" id="4357760at2759"/>
<comment type="caution">
    <text evidence="1">The sequence shown here is derived from an EMBL/GenBank/DDBJ whole genome shotgun (WGS) entry which is preliminary data.</text>
</comment>
<evidence type="ECO:0000313" key="1">
    <source>
        <dbReference type="EMBL" id="KAJ5145645.1"/>
    </source>
</evidence>
<keyword evidence="2" id="KW-1185">Reference proteome</keyword>
<sequence>MSPVHVYYTNSGNDVQLMLINRFKACANCKSFAAIQKRAACLTSGAFKTTAAEALNVELHLPPISVHMNRLVKETACDYEQGRYSPSHD</sequence>
<evidence type="ECO:0000313" key="2">
    <source>
        <dbReference type="Proteomes" id="UP001149079"/>
    </source>
</evidence>